<comment type="caution">
    <text evidence="2">The sequence shown here is derived from an EMBL/GenBank/DDBJ whole genome shotgun (WGS) entry which is preliminary data.</text>
</comment>
<accession>A0AAD5VRL3</accession>
<dbReference type="PANTHER" id="PTHR38123:SF1">
    <property type="entry name" value="HYDROPHOBIC SURFACE BINDING PROTEIN"/>
    <property type="match status" value="1"/>
</dbReference>
<organism evidence="2 3">
    <name type="scientific">Leucocoprinus birnbaumii</name>
    <dbReference type="NCBI Taxonomy" id="56174"/>
    <lineage>
        <taxon>Eukaryota</taxon>
        <taxon>Fungi</taxon>
        <taxon>Dikarya</taxon>
        <taxon>Basidiomycota</taxon>
        <taxon>Agaricomycotina</taxon>
        <taxon>Agaricomycetes</taxon>
        <taxon>Agaricomycetidae</taxon>
        <taxon>Agaricales</taxon>
        <taxon>Agaricineae</taxon>
        <taxon>Agaricaceae</taxon>
        <taxon>Leucocoprinus</taxon>
    </lineage>
</organism>
<evidence type="ECO:0000256" key="1">
    <source>
        <dbReference type="SAM" id="MobiDB-lite"/>
    </source>
</evidence>
<protein>
    <submittedName>
        <fullName evidence="2">Uncharacterized protein</fullName>
    </submittedName>
</protein>
<keyword evidence="3" id="KW-1185">Reference proteome</keyword>
<name>A0AAD5VRL3_9AGAR</name>
<feature type="region of interest" description="Disordered" evidence="1">
    <location>
        <begin position="32"/>
        <end position="69"/>
    </location>
</feature>
<dbReference type="Gene3D" id="1.20.1280.140">
    <property type="match status" value="1"/>
</dbReference>
<evidence type="ECO:0000313" key="3">
    <source>
        <dbReference type="Proteomes" id="UP001213000"/>
    </source>
</evidence>
<dbReference type="EMBL" id="JANIEX010000530">
    <property type="protein sequence ID" value="KAJ3565892.1"/>
    <property type="molecule type" value="Genomic_DNA"/>
</dbReference>
<dbReference type="PANTHER" id="PTHR38123">
    <property type="entry name" value="CELL WALL SERINE-THREONINE-RICH GALACTOMANNOPROTEIN MP1 (AFU_ORTHOLOGUE AFUA_4G03240)"/>
    <property type="match status" value="1"/>
</dbReference>
<dbReference type="InterPro" id="IPR021054">
    <property type="entry name" value="Cell_wall_mannoprotein_1"/>
</dbReference>
<dbReference type="AlphaFoldDB" id="A0AAD5VRL3"/>
<gene>
    <name evidence="2" type="ORF">NP233_g7353</name>
</gene>
<sequence length="323" mass="34725">MGNSRPFQLVAPAAKINDAPTSVFKARAKRLLQPGPSPHYSHPDPQASGSSLFGDTRRHPSRSTASFIHSPARSSSTILCNAHSSNATNNLAAFDVPRIIRPGDGTPATFRISDISLLPSVSFVGEMPRLGRLWDDVAPSWLLMAPSVQIVALRWNASSPEIWVNKTSADDILNQIANLQAKVDGLRVRATSFQGASLEEGLGIHEATILCTQALKSTTATVSSVNRQNSAADGRRVVNALRDLQPSYSTYLSEASAKKHLIEKIPGANLIGIVKKDLNDTYAAFIALADALIENAPTDVVGDAKKLKVEYDEAFKKTLSVYA</sequence>
<evidence type="ECO:0000313" key="2">
    <source>
        <dbReference type="EMBL" id="KAJ3565892.1"/>
    </source>
</evidence>
<dbReference type="GO" id="GO:0005576">
    <property type="term" value="C:extracellular region"/>
    <property type="evidence" value="ECO:0007669"/>
    <property type="project" value="TreeGrafter"/>
</dbReference>
<reference evidence="2" key="1">
    <citation type="submission" date="2022-07" db="EMBL/GenBank/DDBJ databases">
        <title>Genome Sequence of Leucocoprinus birnbaumii.</title>
        <authorList>
            <person name="Buettner E."/>
        </authorList>
    </citation>
    <scope>NUCLEOTIDE SEQUENCE</scope>
    <source>
        <strain evidence="2">VT141</strain>
    </source>
</reference>
<dbReference type="Pfam" id="PF12296">
    <property type="entry name" value="HsbA"/>
    <property type="match status" value="1"/>
</dbReference>
<proteinExistence type="predicted"/>
<dbReference type="Proteomes" id="UP001213000">
    <property type="component" value="Unassembled WGS sequence"/>
</dbReference>